<gene>
    <name evidence="1" type="ORF">HYPSUDRAFT_54653</name>
</gene>
<evidence type="ECO:0000313" key="2">
    <source>
        <dbReference type="Proteomes" id="UP000054270"/>
    </source>
</evidence>
<name>A0A0D2P2T5_HYPSF</name>
<sequence>MLRQLLGYGVVQTTQMDGSSADHIVLCDIGAGTPAVDVAALVIIEEKGELGNKGDPSVQGSFSYIKHWHEHPRGPGLRFLALSLPPKPLFSALQATYGLVGAVLPTMNA</sequence>
<evidence type="ECO:0000313" key="1">
    <source>
        <dbReference type="EMBL" id="KJA23031.1"/>
    </source>
</evidence>
<dbReference type="EMBL" id="KN817546">
    <property type="protein sequence ID" value="KJA23031.1"/>
    <property type="molecule type" value="Genomic_DNA"/>
</dbReference>
<keyword evidence="2" id="KW-1185">Reference proteome</keyword>
<organism evidence="1 2">
    <name type="scientific">Hypholoma sublateritium (strain FD-334 SS-4)</name>
    <dbReference type="NCBI Taxonomy" id="945553"/>
    <lineage>
        <taxon>Eukaryota</taxon>
        <taxon>Fungi</taxon>
        <taxon>Dikarya</taxon>
        <taxon>Basidiomycota</taxon>
        <taxon>Agaricomycotina</taxon>
        <taxon>Agaricomycetes</taxon>
        <taxon>Agaricomycetidae</taxon>
        <taxon>Agaricales</taxon>
        <taxon>Agaricineae</taxon>
        <taxon>Strophariaceae</taxon>
        <taxon>Hypholoma</taxon>
    </lineage>
</organism>
<accession>A0A0D2P2T5</accession>
<dbReference type="AlphaFoldDB" id="A0A0D2P2T5"/>
<dbReference type="OrthoDB" id="4062651at2759"/>
<proteinExistence type="predicted"/>
<reference evidence="2" key="1">
    <citation type="submission" date="2014-04" db="EMBL/GenBank/DDBJ databases">
        <title>Evolutionary Origins and Diversification of the Mycorrhizal Mutualists.</title>
        <authorList>
            <consortium name="DOE Joint Genome Institute"/>
            <consortium name="Mycorrhizal Genomics Consortium"/>
            <person name="Kohler A."/>
            <person name="Kuo A."/>
            <person name="Nagy L.G."/>
            <person name="Floudas D."/>
            <person name="Copeland A."/>
            <person name="Barry K.W."/>
            <person name="Cichocki N."/>
            <person name="Veneault-Fourrey C."/>
            <person name="LaButti K."/>
            <person name="Lindquist E.A."/>
            <person name="Lipzen A."/>
            <person name="Lundell T."/>
            <person name="Morin E."/>
            <person name="Murat C."/>
            <person name="Riley R."/>
            <person name="Ohm R."/>
            <person name="Sun H."/>
            <person name="Tunlid A."/>
            <person name="Henrissat B."/>
            <person name="Grigoriev I.V."/>
            <person name="Hibbett D.S."/>
            <person name="Martin F."/>
        </authorList>
    </citation>
    <scope>NUCLEOTIDE SEQUENCE [LARGE SCALE GENOMIC DNA]</scope>
    <source>
        <strain evidence="2">FD-334 SS-4</strain>
    </source>
</reference>
<dbReference type="Proteomes" id="UP000054270">
    <property type="component" value="Unassembled WGS sequence"/>
</dbReference>
<protein>
    <submittedName>
        <fullName evidence="1">Uncharacterized protein</fullName>
    </submittedName>
</protein>